<gene>
    <name evidence="2" type="ORF">PR048_024400</name>
</gene>
<dbReference type="Proteomes" id="UP001159363">
    <property type="component" value="Chromosome 9"/>
</dbReference>
<comment type="caution">
    <text evidence="2">The sequence shown here is derived from an EMBL/GenBank/DDBJ whole genome shotgun (WGS) entry which is preliminary data.</text>
</comment>
<evidence type="ECO:0000256" key="1">
    <source>
        <dbReference type="SAM" id="MobiDB-lite"/>
    </source>
</evidence>
<accession>A0ABQ9GNI0</accession>
<sequence>MSVGVVPHVDNLTVAEAFLCERAFVCKLCKSREITITFTLLHEPPGRNLLAPLLVSYAHGMVTATVQGEHTILCHAMHPFSARTRGCLSKRCAATFSKTVSSNYGVRTVLGRPGYLWLYTRAATLPLPLTSPYTKTMAVISEFVYSSMFTATAANDAPLGKTGRETTLLRRGKEELAVTCTIVHHTNDMCILALSGDGALEARGSLALIAPAFLGIRRGENLNVDGNLNVHYWTVRLDYHRTTLKGMVHESTPCMGISRRVDSPLCSSPNLLYSPLLRFSGYNGVTRGGKIHPLHLRLAPERNPGHKMQRSPLKVSQSTTAWGKSTCEFSVLHWRLQCKCCACLSHPSEAAPYKILAVSRTKWTNDSGRCCARRLAGGCANSLNPTLTKDSCIGALAWRRGDKASCPRLEQARICIATSNYTTTVCLSPTPFGHSAPLRTLPSARRPRGSNSRHLATGSTSPPPGTPTAVMAVAASCPVAGTIAAARISRSLHDSKLIHLTLRLVSDMLFLMELDTMELSKESITRSVECASELRSSQSLCSNIELLLSRPLYNRPFLWTMWTCPKLGVKGARSSYVSSAERRIVPRYLQTSALYRTCVGTDILHIQHPSKCDPRFSSGRLREFSPQYLHHDVNTALPGRRSAEALTMHVSVAHPNLKLTISRNAPGFSHVTILSGDANRRRVFSGISHFPPPFHSGAAPYSPQPPTSALEASLFRKPLRSLPVPLPKANRSKPSYTPISTPCQSTYAEKFSVHFFSNLAHPLRPPKQS</sequence>
<dbReference type="EMBL" id="JARBHB010000010">
    <property type="protein sequence ID" value="KAJ8873582.1"/>
    <property type="molecule type" value="Genomic_DNA"/>
</dbReference>
<protein>
    <submittedName>
        <fullName evidence="2">Uncharacterized protein</fullName>
    </submittedName>
</protein>
<evidence type="ECO:0000313" key="2">
    <source>
        <dbReference type="EMBL" id="KAJ8873582.1"/>
    </source>
</evidence>
<keyword evidence="3" id="KW-1185">Reference proteome</keyword>
<feature type="region of interest" description="Disordered" evidence="1">
    <location>
        <begin position="437"/>
        <end position="467"/>
    </location>
</feature>
<reference evidence="2 3" key="1">
    <citation type="submission" date="2023-02" db="EMBL/GenBank/DDBJ databases">
        <title>LHISI_Scaffold_Assembly.</title>
        <authorList>
            <person name="Stuart O.P."/>
            <person name="Cleave R."/>
            <person name="Magrath M.J.L."/>
            <person name="Mikheyev A.S."/>
        </authorList>
    </citation>
    <scope>NUCLEOTIDE SEQUENCE [LARGE SCALE GENOMIC DNA]</scope>
    <source>
        <strain evidence="2">Daus_M_001</strain>
        <tissue evidence="2">Leg muscle</tissue>
    </source>
</reference>
<proteinExistence type="predicted"/>
<evidence type="ECO:0000313" key="3">
    <source>
        <dbReference type="Proteomes" id="UP001159363"/>
    </source>
</evidence>
<name>A0ABQ9GNI0_9NEOP</name>
<organism evidence="2 3">
    <name type="scientific">Dryococelus australis</name>
    <dbReference type="NCBI Taxonomy" id="614101"/>
    <lineage>
        <taxon>Eukaryota</taxon>
        <taxon>Metazoa</taxon>
        <taxon>Ecdysozoa</taxon>
        <taxon>Arthropoda</taxon>
        <taxon>Hexapoda</taxon>
        <taxon>Insecta</taxon>
        <taxon>Pterygota</taxon>
        <taxon>Neoptera</taxon>
        <taxon>Polyneoptera</taxon>
        <taxon>Phasmatodea</taxon>
        <taxon>Verophasmatodea</taxon>
        <taxon>Anareolatae</taxon>
        <taxon>Phasmatidae</taxon>
        <taxon>Eurycanthinae</taxon>
        <taxon>Dryococelus</taxon>
    </lineage>
</organism>